<comment type="caution">
    <text evidence="2">The sequence shown here is derived from an EMBL/GenBank/DDBJ whole genome shotgun (WGS) entry which is preliminary data.</text>
</comment>
<evidence type="ECO:0000313" key="3">
    <source>
        <dbReference type="Proteomes" id="UP000014978"/>
    </source>
</evidence>
<feature type="compositionally biased region" description="Polar residues" evidence="1">
    <location>
        <begin position="29"/>
        <end position="42"/>
    </location>
</feature>
<feature type="region of interest" description="Disordered" evidence="1">
    <location>
        <begin position="1"/>
        <end position="57"/>
    </location>
</feature>
<dbReference type="InParanoid" id="S7XF72"/>
<keyword evidence="3" id="KW-1185">Reference proteome</keyword>
<dbReference type="VEuPathDB" id="MicrosporidiaDB:SLOPH_2548"/>
<dbReference type="EMBL" id="ATCN01001347">
    <property type="protein sequence ID" value="EPR77689.1"/>
    <property type="molecule type" value="Genomic_DNA"/>
</dbReference>
<gene>
    <name evidence="2" type="ORF">SLOPH_2548</name>
</gene>
<evidence type="ECO:0000256" key="1">
    <source>
        <dbReference type="SAM" id="MobiDB-lite"/>
    </source>
</evidence>
<accession>S7XF72</accession>
<dbReference type="HOGENOM" id="CLU_1344019_0_0_1"/>
<sequence>MKSLTPIDASTEESHSILNIPDENDSRKINSQVASQIQNNSPILEENQPIHNKKTTSEMESTLKQNTLHYFPFARNYTRRINRKKLEEEVKDIDLTYEHHPEENPRIVQYNGPCVMRTDIQPQEEHILNNRTLNEHHPEEKPHIVQYNGPYVMRVDIQPQEEHILNNRTLNKHHSKGNPCIVHYNGPYILENDVQIPRPGLAYY</sequence>
<protein>
    <submittedName>
        <fullName evidence="2">Uncharacterized protein</fullName>
    </submittedName>
</protein>
<dbReference type="Proteomes" id="UP000014978">
    <property type="component" value="Unassembled WGS sequence"/>
</dbReference>
<dbReference type="STRING" id="1358809.S7XF72"/>
<dbReference type="AlphaFoldDB" id="S7XF72"/>
<organism evidence="2 3">
    <name type="scientific">Spraguea lophii (strain 42_110)</name>
    <name type="common">Microsporidian parasite</name>
    <dbReference type="NCBI Taxonomy" id="1358809"/>
    <lineage>
        <taxon>Eukaryota</taxon>
        <taxon>Fungi</taxon>
        <taxon>Fungi incertae sedis</taxon>
        <taxon>Microsporidia</taxon>
        <taxon>Spragueidae</taxon>
        <taxon>Spraguea</taxon>
    </lineage>
</organism>
<reference evidence="3" key="1">
    <citation type="journal article" date="2013" name="PLoS Genet.">
        <title>The genome of Spraguea lophii and the basis of host-microsporidian interactions.</title>
        <authorList>
            <person name="Campbell S.E."/>
            <person name="Williams T.A."/>
            <person name="Yousuf A."/>
            <person name="Soanes D.M."/>
            <person name="Paszkiewicz K.H."/>
            <person name="Williams B.A.P."/>
        </authorList>
    </citation>
    <scope>NUCLEOTIDE SEQUENCE [LARGE SCALE GENOMIC DNA]</scope>
    <source>
        <strain evidence="3">42_110</strain>
    </source>
</reference>
<name>S7XF72_SPRLO</name>
<proteinExistence type="predicted"/>
<evidence type="ECO:0000313" key="2">
    <source>
        <dbReference type="EMBL" id="EPR77689.1"/>
    </source>
</evidence>